<evidence type="ECO:0000256" key="5">
    <source>
        <dbReference type="ARBA" id="ARBA00023316"/>
    </source>
</evidence>
<keyword evidence="3 6" id="KW-0133">Cell shape</keyword>
<evidence type="ECO:0000259" key="8">
    <source>
        <dbReference type="PROSITE" id="PS52029"/>
    </source>
</evidence>
<accession>A0A7C4KY70</accession>
<feature type="chain" id="PRO_5027862093" evidence="7">
    <location>
        <begin position="25"/>
        <end position="389"/>
    </location>
</feature>
<evidence type="ECO:0000256" key="3">
    <source>
        <dbReference type="ARBA" id="ARBA00022960"/>
    </source>
</evidence>
<evidence type="ECO:0000256" key="6">
    <source>
        <dbReference type="PROSITE-ProRule" id="PRU01373"/>
    </source>
</evidence>
<comment type="caution">
    <text evidence="9">The sequence shown here is derived from an EMBL/GenBank/DDBJ whole genome shotgun (WGS) entry which is preliminary data.</text>
</comment>
<name>A0A7C4KY70_9CHLR</name>
<dbReference type="InterPro" id="IPR005490">
    <property type="entry name" value="LD_TPept_cat_dom"/>
</dbReference>
<dbReference type="EMBL" id="DSXR01000040">
    <property type="protein sequence ID" value="HGS86586.1"/>
    <property type="molecule type" value="Genomic_DNA"/>
</dbReference>
<dbReference type="AlphaFoldDB" id="A0A7C4KY70"/>
<dbReference type="CDD" id="cd16913">
    <property type="entry name" value="YkuD_like"/>
    <property type="match status" value="1"/>
</dbReference>
<evidence type="ECO:0000256" key="7">
    <source>
        <dbReference type="SAM" id="SignalP"/>
    </source>
</evidence>
<keyword evidence="2" id="KW-0808">Transferase</keyword>
<protein>
    <submittedName>
        <fullName evidence="9">Murein L,D-transpeptidase</fullName>
    </submittedName>
</protein>
<organism evidence="9">
    <name type="scientific">Bellilinea caldifistulae</name>
    <dbReference type="NCBI Taxonomy" id="360411"/>
    <lineage>
        <taxon>Bacteria</taxon>
        <taxon>Bacillati</taxon>
        <taxon>Chloroflexota</taxon>
        <taxon>Anaerolineae</taxon>
        <taxon>Anaerolineales</taxon>
        <taxon>Anaerolineaceae</taxon>
        <taxon>Bellilinea</taxon>
    </lineage>
</organism>
<keyword evidence="5 6" id="KW-0961">Cell wall biogenesis/degradation</keyword>
<dbReference type="GO" id="GO:0018104">
    <property type="term" value="P:peptidoglycan-protein cross-linking"/>
    <property type="evidence" value="ECO:0007669"/>
    <property type="project" value="TreeGrafter"/>
</dbReference>
<dbReference type="Gene3D" id="2.40.440.10">
    <property type="entry name" value="L,D-transpeptidase catalytic domain-like"/>
    <property type="match status" value="1"/>
</dbReference>
<evidence type="ECO:0000313" key="9">
    <source>
        <dbReference type="EMBL" id="HGS86586.1"/>
    </source>
</evidence>
<sequence length="389" mass="44128">MKKVLLLVFTGFLLWLLPPSPVQAKATFQPEGQASNGKPLCLPGVYLQDPQDCLLLGPAQRLSELAQTTALRYPDAPLPAYRPAPHLTRAPVNIARINLPENEKVPLYATFEDAVNGNNPTRFIDPGKLRYVSFIAVEYYNNKPWVRLRSGEWLRASPVAYSSFQGLIFKKTPDHNFGWIMDTVEVRAAPGYNAPKTGKTLYRENAVPIYAVQSADKTDWFMIGVDEWVERRYIRQVVINTTPPEGVTNDRWIEINLYEQTLAVYENRQLVFATLVASGGEPFFTRPGLHQIYQKKELETMSGAFEADRSDYYYLQDVPWTMYFDQARALHGAYWRTLFGYAGTHGCVNLSIGDSKWLFDWAKEGDWVYVWDPSGQTPTDPNFYGAGGA</sequence>
<evidence type="ECO:0000256" key="2">
    <source>
        <dbReference type="ARBA" id="ARBA00022679"/>
    </source>
</evidence>
<evidence type="ECO:0000256" key="4">
    <source>
        <dbReference type="ARBA" id="ARBA00022984"/>
    </source>
</evidence>
<feature type="active site" description="Nucleophile" evidence="6">
    <location>
        <position position="347"/>
    </location>
</feature>
<evidence type="ECO:0000256" key="1">
    <source>
        <dbReference type="ARBA" id="ARBA00004752"/>
    </source>
</evidence>
<dbReference type="SUPFAM" id="SSF141523">
    <property type="entry name" value="L,D-transpeptidase catalytic domain-like"/>
    <property type="match status" value="1"/>
</dbReference>
<dbReference type="PROSITE" id="PS52029">
    <property type="entry name" value="LD_TPASE"/>
    <property type="match status" value="1"/>
</dbReference>
<keyword evidence="4 6" id="KW-0573">Peptidoglycan synthesis</keyword>
<feature type="signal peptide" evidence="7">
    <location>
        <begin position="1"/>
        <end position="24"/>
    </location>
</feature>
<dbReference type="PANTHER" id="PTHR30582">
    <property type="entry name" value="L,D-TRANSPEPTIDASE"/>
    <property type="match status" value="1"/>
</dbReference>
<dbReference type="UniPathway" id="UPA00219"/>
<reference evidence="9" key="1">
    <citation type="journal article" date="2020" name="mSystems">
        <title>Genome- and Community-Level Interaction Insights into Carbon Utilization and Element Cycling Functions of Hydrothermarchaeota in Hydrothermal Sediment.</title>
        <authorList>
            <person name="Zhou Z."/>
            <person name="Liu Y."/>
            <person name="Xu W."/>
            <person name="Pan J."/>
            <person name="Luo Z.H."/>
            <person name="Li M."/>
        </authorList>
    </citation>
    <scope>NUCLEOTIDE SEQUENCE [LARGE SCALE GENOMIC DNA]</scope>
    <source>
        <strain evidence="9">SpSt-556</strain>
    </source>
</reference>
<dbReference type="GO" id="GO:0005576">
    <property type="term" value="C:extracellular region"/>
    <property type="evidence" value="ECO:0007669"/>
    <property type="project" value="TreeGrafter"/>
</dbReference>
<keyword evidence="7" id="KW-0732">Signal</keyword>
<dbReference type="GO" id="GO:0016740">
    <property type="term" value="F:transferase activity"/>
    <property type="evidence" value="ECO:0007669"/>
    <property type="project" value="UniProtKB-KW"/>
</dbReference>
<gene>
    <name evidence="9" type="ORF">ENT17_03105</name>
</gene>
<dbReference type="GO" id="GO:0071972">
    <property type="term" value="F:peptidoglycan L,D-transpeptidase activity"/>
    <property type="evidence" value="ECO:0007669"/>
    <property type="project" value="TreeGrafter"/>
</dbReference>
<feature type="domain" description="L,D-TPase catalytic" evidence="8">
    <location>
        <begin position="251"/>
        <end position="371"/>
    </location>
</feature>
<dbReference type="GO" id="GO:0071555">
    <property type="term" value="P:cell wall organization"/>
    <property type="evidence" value="ECO:0007669"/>
    <property type="project" value="UniProtKB-UniRule"/>
</dbReference>
<feature type="active site" description="Proton donor/acceptor" evidence="6">
    <location>
        <position position="331"/>
    </location>
</feature>
<dbReference type="InterPro" id="IPR050979">
    <property type="entry name" value="LD-transpeptidase"/>
</dbReference>
<dbReference type="PANTHER" id="PTHR30582:SF2">
    <property type="entry name" value="L,D-TRANSPEPTIDASE YCIB-RELATED"/>
    <property type="match status" value="1"/>
</dbReference>
<dbReference type="GO" id="GO:0008360">
    <property type="term" value="P:regulation of cell shape"/>
    <property type="evidence" value="ECO:0007669"/>
    <property type="project" value="UniProtKB-UniRule"/>
</dbReference>
<dbReference type="InterPro" id="IPR038063">
    <property type="entry name" value="Transpep_catalytic_dom"/>
</dbReference>
<dbReference type="Pfam" id="PF03734">
    <property type="entry name" value="YkuD"/>
    <property type="match status" value="1"/>
</dbReference>
<comment type="pathway">
    <text evidence="1 6">Cell wall biogenesis; peptidoglycan biosynthesis.</text>
</comment>
<proteinExistence type="predicted"/>